<feature type="compositionally biased region" description="Low complexity" evidence="1">
    <location>
        <begin position="59"/>
        <end position="71"/>
    </location>
</feature>
<gene>
    <name evidence="2" type="ORF">SHKM778_86080</name>
</gene>
<dbReference type="EMBL" id="AP035768">
    <property type="protein sequence ID" value="BFO22220.1"/>
    <property type="molecule type" value="Genomic_DNA"/>
</dbReference>
<accession>A0AAT9HXN6</accession>
<dbReference type="AlphaFoldDB" id="A0AAT9HXN6"/>
<feature type="region of interest" description="Disordered" evidence="1">
    <location>
        <begin position="53"/>
        <end position="100"/>
    </location>
</feature>
<protein>
    <submittedName>
        <fullName evidence="2">Uncharacterized protein</fullName>
    </submittedName>
</protein>
<reference evidence="2" key="1">
    <citation type="submission" date="2024-06" db="EMBL/GenBank/DDBJ databases">
        <authorList>
            <consortium name="consrtm"/>
            <person name="Uemura M."/>
            <person name="Terahara T."/>
        </authorList>
    </citation>
    <scope>NUCLEOTIDE SEQUENCE</scope>
    <source>
        <strain evidence="2">KM77-8</strain>
    </source>
</reference>
<sequence>MAVAPAALCTSPTARLRAITERIRLARLSRLLDAPAPAAPAHTSTRITARIAVPDSLCGTTPPVTGTGHPPLRFRDQPSPSRDSPPTPGRVASPQLPHQPRDLALCDLRGCSGGMTIMNVTQTGPHNGPSGDPRVGWSATDADGHAPALHHRRDGILPTIAAALSVRGATLTCTAARGGTPPRCTRSSRTSSTP</sequence>
<name>A0AAT9HXN6_9ACTN</name>
<reference evidence="2" key="2">
    <citation type="submission" date="2024-07" db="EMBL/GenBank/DDBJ databases">
        <title>Streptomyces haneummycinica sp. nov., a new antibiotic-producing actinobacterium isolated from marine sediment.</title>
        <authorList>
            <person name="Uemura M."/>
            <person name="Hamada M."/>
            <person name="Hirano S."/>
            <person name="Kobayashi K."/>
            <person name="Ohshiro T."/>
            <person name="Kobayashi T."/>
            <person name="Terahara T."/>
        </authorList>
    </citation>
    <scope>NUCLEOTIDE SEQUENCE</scope>
    <source>
        <strain evidence="2">KM77-8</strain>
    </source>
</reference>
<evidence type="ECO:0000256" key="1">
    <source>
        <dbReference type="SAM" id="MobiDB-lite"/>
    </source>
</evidence>
<evidence type="ECO:0000313" key="2">
    <source>
        <dbReference type="EMBL" id="BFO22220.1"/>
    </source>
</evidence>
<organism evidence="2">
    <name type="scientific">Streptomyces haneummycinicus</name>
    <dbReference type="NCBI Taxonomy" id="3074435"/>
    <lineage>
        <taxon>Bacteria</taxon>
        <taxon>Bacillati</taxon>
        <taxon>Actinomycetota</taxon>
        <taxon>Actinomycetes</taxon>
        <taxon>Kitasatosporales</taxon>
        <taxon>Streptomycetaceae</taxon>
        <taxon>Streptomyces</taxon>
    </lineage>
</organism>
<proteinExistence type="predicted"/>